<evidence type="ECO:0000259" key="4">
    <source>
        <dbReference type="Pfam" id="PF15780"/>
    </source>
</evidence>
<feature type="domain" description="ASPIC/UnbV" evidence="3">
    <location>
        <begin position="2"/>
        <end position="49"/>
    </location>
</feature>
<dbReference type="EMBL" id="BART01038934">
    <property type="protein sequence ID" value="GAH09065.1"/>
    <property type="molecule type" value="Genomic_DNA"/>
</dbReference>
<feature type="non-terminal residue" evidence="5">
    <location>
        <position position="1"/>
    </location>
</feature>
<evidence type="ECO:0000313" key="5">
    <source>
        <dbReference type="EMBL" id="GAH09065.1"/>
    </source>
</evidence>
<dbReference type="Pfam" id="PF15780">
    <property type="entry name" value="ASH"/>
    <property type="match status" value="1"/>
</dbReference>
<dbReference type="Gene3D" id="2.60.40.10">
    <property type="entry name" value="Immunoglobulins"/>
    <property type="match status" value="1"/>
</dbReference>
<organism evidence="5">
    <name type="scientific">marine sediment metagenome</name>
    <dbReference type="NCBI Taxonomy" id="412755"/>
    <lineage>
        <taxon>unclassified sequences</taxon>
        <taxon>metagenomes</taxon>
        <taxon>ecological metagenomes</taxon>
    </lineage>
</organism>
<evidence type="ECO:0008006" key="6">
    <source>
        <dbReference type="Google" id="ProtNLM"/>
    </source>
</evidence>
<feature type="domain" description="Abnormal spindle-like microcephaly-associated protein ASH" evidence="4">
    <location>
        <begin position="65"/>
        <end position="126"/>
    </location>
</feature>
<evidence type="ECO:0000256" key="2">
    <source>
        <dbReference type="ARBA" id="ARBA00022490"/>
    </source>
</evidence>
<dbReference type="InterPro" id="IPR031549">
    <property type="entry name" value="ASH"/>
</dbReference>
<comment type="caution">
    <text evidence="5">The sequence shown here is derived from an EMBL/GenBank/DDBJ whole genome shotgun (WGS) entry which is preliminary data.</text>
</comment>
<dbReference type="AlphaFoldDB" id="X1DLC0"/>
<comment type="subcellular location">
    <subcellularLocation>
        <location evidence="1">Cytoplasm</location>
    </subcellularLocation>
</comment>
<protein>
    <recommendedName>
        <fullName evidence="6">ASPIC/UnbV domain-containing protein</fullName>
    </recommendedName>
</protein>
<dbReference type="GO" id="GO:0005737">
    <property type="term" value="C:cytoplasm"/>
    <property type="evidence" value="ECO:0007669"/>
    <property type="project" value="UniProtKB-SubCell"/>
</dbReference>
<proteinExistence type="predicted"/>
<sequence length="127" mass="13909">TGSGRVGGQNSLNAEFGLGDATVIDTLIIEWPSGIIDIYTEVAINQFLTIVEGGEFPEILIQEEELFFDTVYVGNYVSRILTISNIGTDLLFINDIISGNPDFTIDTTNFVIEPSQDQEVNVTFSPD</sequence>
<evidence type="ECO:0000256" key="1">
    <source>
        <dbReference type="ARBA" id="ARBA00004496"/>
    </source>
</evidence>
<accession>X1DLC0</accession>
<feature type="non-terminal residue" evidence="5">
    <location>
        <position position="127"/>
    </location>
</feature>
<dbReference type="Pfam" id="PF07593">
    <property type="entry name" value="UnbV_ASPIC"/>
    <property type="match status" value="1"/>
</dbReference>
<gene>
    <name evidence="5" type="ORF">S01H4_64290</name>
</gene>
<reference evidence="5" key="1">
    <citation type="journal article" date="2014" name="Front. Microbiol.">
        <title>High frequency of phylogenetically diverse reductive dehalogenase-homologous genes in deep subseafloor sedimentary metagenomes.</title>
        <authorList>
            <person name="Kawai M."/>
            <person name="Futagami T."/>
            <person name="Toyoda A."/>
            <person name="Takaki Y."/>
            <person name="Nishi S."/>
            <person name="Hori S."/>
            <person name="Arai W."/>
            <person name="Tsubouchi T."/>
            <person name="Morono Y."/>
            <person name="Uchiyama I."/>
            <person name="Ito T."/>
            <person name="Fujiyama A."/>
            <person name="Inagaki F."/>
            <person name="Takami H."/>
        </authorList>
    </citation>
    <scope>NUCLEOTIDE SEQUENCE</scope>
    <source>
        <strain evidence="5">Expedition CK06-06</strain>
    </source>
</reference>
<name>X1DLC0_9ZZZZ</name>
<dbReference type="InterPro" id="IPR011519">
    <property type="entry name" value="UnbV_ASPIC"/>
</dbReference>
<dbReference type="InterPro" id="IPR013783">
    <property type="entry name" value="Ig-like_fold"/>
</dbReference>
<evidence type="ECO:0000259" key="3">
    <source>
        <dbReference type="Pfam" id="PF07593"/>
    </source>
</evidence>
<keyword evidence="2" id="KW-0963">Cytoplasm</keyword>